<dbReference type="Pfam" id="PF04228">
    <property type="entry name" value="Zn_peptidase"/>
    <property type="match status" value="1"/>
</dbReference>
<organism evidence="6 7">
    <name type="scientific">Nonomuraea aridisoli</name>
    <dbReference type="NCBI Taxonomy" id="2070368"/>
    <lineage>
        <taxon>Bacteria</taxon>
        <taxon>Bacillati</taxon>
        <taxon>Actinomycetota</taxon>
        <taxon>Actinomycetes</taxon>
        <taxon>Streptosporangiales</taxon>
        <taxon>Streptosporangiaceae</taxon>
        <taxon>Nonomuraea</taxon>
    </lineage>
</organism>
<dbReference type="PANTHER" id="PTHR30168:SF0">
    <property type="entry name" value="INNER MEMBRANE PROTEIN"/>
    <property type="match status" value="1"/>
</dbReference>
<evidence type="ECO:0008006" key="8">
    <source>
        <dbReference type="Google" id="ProtNLM"/>
    </source>
</evidence>
<feature type="signal peptide" evidence="5">
    <location>
        <begin position="1"/>
        <end position="34"/>
    </location>
</feature>
<evidence type="ECO:0000256" key="1">
    <source>
        <dbReference type="ARBA" id="ARBA00004167"/>
    </source>
</evidence>
<dbReference type="Proteomes" id="UP000249304">
    <property type="component" value="Unassembled WGS sequence"/>
</dbReference>
<evidence type="ECO:0000256" key="3">
    <source>
        <dbReference type="ARBA" id="ARBA00022989"/>
    </source>
</evidence>
<keyword evidence="4" id="KW-0472">Membrane</keyword>
<feature type="chain" id="PRO_5016039359" description="Metalloprotease-like protein" evidence="5">
    <location>
        <begin position="35"/>
        <end position="260"/>
    </location>
</feature>
<accession>A0A2W2FW52</accession>
<keyword evidence="3" id="KW-1133">Transmembrane helix</keyword>
<protein>
    <recommendedName>
        <fullName evidence="8">Metalloprotease-like protein</fullName>
    </recommendedName>
</protein>
<reference evidence="6 7" key="1">
    <citation type="submission" date="2018-01" db="EMBL/GenBank/DDBJ databases">
        <title>Draft genome sequence of Nonomuraea sp. KC333.</title>
        <authorList>
            <person name="Sahin N."/>
            <person name="Saygin H."/>
            <person name="Ay H."/>
        </authorList>
    </citation>
    <scope>NUCLEOTIDE SEQUENCE [LARGE SCALE GENOMIC DNA]</scope>
    <source>
        <strain evidence="6 7">KC333</strain>
    </source>
</reference>
<sequence length="260" mass="27727">MRTFLLAPLLCRSATLGAILSVILSVTVPAPALAAPGPGRGGGLMGVMGGEVVPQDCAVPAIRAGRMTSLRSFHRAMAECADRFWAGRFAAAGLAYTPPAVQITTGDDSVCGAITGSGAQYCPQQRTIVIRVTEEDVREPFRMNLAHSVAHEWGHHVQGLIGVLSAQSALYGAASDDARRLLNHRLEMQAECFAGVFYSAALDSIDPGIGWEAWMDAVRLADESDIHGKPRNLAFWQNRGYRGGATGFCNTWTAGRDKIT</sequence>
<keyword evidence="7" id="KW-1185">Reference proteome</keyword>
<comment type="caution">
    <text evidence="6">The sequence shown here is derived from an EMBL/GenBank/DDBJ whole genome shotgun (WGS) entry which is preliminary data.</text>
</comment>
<dbReference type="RefSeq" id="WP_111179234.1">
    <property type="nucleotide sequence ID" value="NZ_POUD01000043.1"/>
</dbReference>
<dbReference type="EMBL" id="POUD01000043">
    <property type="protein sequence ID" value="PZG19084.1"/>
    <property type="molecule type" value="Genomic_DNA"/>
</dbReference>
<dbReference type="PANTHER" id="PTHR30168">
    <property type="entry name" value="PUTATIVE MEMBRANE PROTEIN YPFJ"/>
    <property type="match status" value="1"/>
</dbReference>
<evidence type="ECO:0000313" key="7">
    <source>
        <dbReference type="Proteomes" id="UP000249304"/>
    </source>
</evidence>
<keyword evidence="5" id="KW-0732">Signal</keyword>
<comment type="subcellular location">
    <subcellularLocation>
        <location evidence="1">Membrane</location>
        <topology evidence="1">Single-pass membrane protein</topology>
    </subcellularLocation>
</comment>
<proteinExistence type="predicted"/>
<dbReference type="OrthoDB" id="9774900at2"/>
<dbReference type="AlphaFoldDB" id="A0A2W2FW52"/>
<dbReference type="GO" id="GO:0016020">
    <property type="term" value="C:membrane"/>
    <property type="evidence" value="ECO:0007669"/>
    <property type="project" value="UniProtKB-SubCell"/>
</dbReference>
<evidence type="ECO:0000313" key="6">
    <source>
        <dbReference type="EMBL" id="PZG19084.1"/>
    </source>
</evidence>
<evidence type="ECO:0000256" key="2">
    <source>
        <dbReference type="ARBA" id="ARBA00022692"/>
    </source>
</evidence>
<gene>
    <name evidence="6" type="ORF">C1J01_13140</name>
</gene>
<name>A0A2W2FW52_9ACTN</name>
<keyword evidence="2" id="KW-0812">Transmembrane</keyword>
<evidence type="ECO:0000256" key="5">
    <source>
        <dbReference type="SAM" id="SignalP"/>
    </source>
</evidence>
<evidence type="ECO:0000256" key="4">
    <source>
        <dbReference type="ARBA" id="ARBA00023136"/>
    </source>
</evidence>
<dbReference type="InterPro" id="IPR007343">
    <property type="entry name" value="Uncharacterised_pept_Zn_put"/>
</dbReference>